<comment type="caution">
    <text evidence="1">The sequence shown here is derived from an EMBL/GenBank/DDBJ whole genome shotgun (WGS) entry which is preliminary data.</text>
</comment>
<evidence type="ECO:0000313" key="2">
    <source>
        <dbReference type="Proteomes" id="UP000013782"/>
    </source>
</evidence>
<reference evidence="1 2" key="1">
    <citation type="submission" date="2013-02" db="EMBL/GenBank/DDBJ databases">
        <title>The Genome Sequence of Enterococcus pallens BAA-351.</title>
        <authorList>
            <consortium name="The Broad Institute Genome Sequencing Platform"/>
            <consortium name="The Broad Institute Genome Sequencing Center for Infectious Disease"/>
            <person name="Earl A.M."/>
            <person name="Gilmore M.S."/>
            <person name="Lebreton F."/>
            <person name="Walker B."/>
            <person name="Young S.K."/>
            <person name="Zeng Q."/>
            <person name="Gargeya S."/>
            <person name="Fitzgerald M."/>
            <person name="Haas B."/>
            <person name="Abouelleil A."/>
            <person name="Alvarado L."/>
            <person name="Arachchi H.M."/>
            <person name="Berlin A.M."/>
            <person name="Chapman S.B."/>
            <person name="Dewar J."/>
            <person name="Goldberg J."/>
            <person name="Griggs A."/>
            <person name="Gujja S."/>
            <person name="Hansen M."/>
            <person name="Howarth C."/>
            <person name="Imamovic A."/>
            <person name="Larimer J."/>
            <person name="McCowan C."/>
            <person name="Murphy C."/>
            <person name="Neiman D."/>
            <person name="Pearson M."/>
            <person name="Priest M."/>
            <person name="Roberts A."/>
            <person name="Saif S."/>
            <person name="Shea T."/>
            <person name="Sisk P."/>
            <person name="Sykes S."/>
            <person name="Wortman J."/>
            <person name="Nusbaum C."/>
            <person name="Birren B."/>
        </authorList>
    </citation>
    <scope>NUCLEOTIDE SEQUENCE [LARGE SCALE GENOMIC DNA]</scope>
    <source>
        <strain evidence="1 2">ATCC BAA-351</strain>
    </source>
</reference>
<name>R2QE69_9ENTE</name>
<accession>R2QE69</accession>
<proteinExistence type="predicted"/>
<organism evidence="1 2">
    <name type="scientific">Enterococcus pallens ATCC BAA-351</name>
    <dbReference type="NCBI Taxonomy" id="1158607"/>
    <lineage>
        <taxon>Bacteria</taxon>
        <taxon>Bacillati</taxon>
        <taxon>Bacillota</taxon>
        <taxon>Bacilli</taxon>
        <taxon>Lactobacillales</taxon>
        <taxon>Enterococcaceae</taxon>
        <taxon>Enterococcus</taxon>
    </lineage>
</organism>
<dbReference type="Proteomes" id="UP000013782">
    <property type="component" value="Unassembled WGS sequence"/>
</dbReference>
<keyword evidence="2" id="KW-1185">Reference proteome</keyword>
<dbReference type="HOGENOM" id="CLU_3117655_0_0_9"/>
<dbReference type="PATRIC" id="fig|1158607.3.peg.1678"/>
<dbReference type="RefSeq" id="WP_010756715.1">
    <property type="nucleotide sequence ID" value="NZ_ASWD01000006.1"/>
</dbReference>
<sequence length="50" mass="5657">MEVVNYDAKGNRIEDISKITLPIEESAFVLQMLLDSKNIESSKSREVGMQ</sequence>
<evidence type="ECO:0000313" key="1">
    <source>
        <dbReference type="EMBL" id="EOH94787.1"/>
    </source>
</evidence>
<gene>
    <name evidence="1" type="ORF">UAU_01709</name>
</gene>
<dbReference type="STRING" id="160454.RV10_GL001641"/>
<dbReference type="AlphaFoldDB" id="R2QE69"/>
<protein>
    <submittedName>
        <fullName evidence="1">Uncharacterized protein</fullName>
    </submittedName>
</protein>
<dbReference type="EMBL" id="AJAQ01000014">
    <property type="protein sequence ID" value="EOH94787.1"/>
    <property type="molecule type" value="Genomic_DNA"/>
</dbReference>